<dbReference type="PANTHER" id="PTHR43773:SF1">
    <property type="entry name" value="MAGNESIUM TRANSPORTER MGTE"/>
    <property type="match status" value="1"/>
</dbReference>
<evidence type="ECO:0000256" key="3">
    <source>
        <dbReference type="ARBA" id="ARBA00022448"/>
    </source>
</evidence>
<feature type="domain" description="CBS" evidence="9">
    <location>
        <begin position="77"/>
        <end position="133"/>
    </location>
</feature>
<comment type="subcellular location">
    <subcellularLocation>
        <location evidence="1">Membrane</location>
        <topology evidence="1">Multi-pass membrane protein</topology>
    </subcellularLocation>
</comment>
<dbReference type="PANTHER" id="PTHR43773">
    <property type="entry name" value="MAGNESIUM TRANSPORTER MGTE"/>
    <property type="match status" value="1"/>
</dbReference>
<dbReference type="GO" id="GO:0016020">
    <property type="term" value="C:membrane"/>
    <property type="evidence" value="ECO:0007669"/>
    <property type="project" value="UniProtKB-SubCell"/>
</dbReference>
<evidence type="ECO:0000256" key="1">
    <source>
        <dbReference type="ARBA" id="ARBA00004141"/>
    </source>
</evidence>
<evidence type="ECO:0000256" key="6">
    <source>
        <dbReference type="ARBA" id="ARBA00022989"/>
    </source>
</evidence>
<dbReference type="SUPFAM" id="SSF161093">
    <property type="entry name" value="MgtE membrane domain-like"/>
    <property type="match status" value="1"/>
</dbReference>
<comment type="caution">
    <text evidence="10">The sequence shown here is derived from an EMBL/GenBank/DDBJ whole genome shotgun (WGS) entry which is preliminary data.</text>
</comment>
<dbReference type="InterPro" id="IPR000644">
    <property type="entry name" value="CBS_dom"/>
</dbReference>
<dbReference type="EMBL" id="BARS01015025">
    <property type="protein sequence ID" value="GAF86648.1"/>
    <property type="molecule type" value="Genomic_DNA"/>
</dbReference>
<reference evidence="10" key="1">
    <citation type="journal article" date="2014" name="Front. Microbiol.">
        <title>High frequency of phylogenetically diverse reductive dehalogenase-homologous genes in deep subseafloor sedimentary metagenomes.</title>
        <authorList>
            <person name="Kawai M."/>
            <person name="Futagami T."/>
            <person name="Toyoda A."/>
            <person name="Takaki Y."/>
            <person name="Nishi S."/>
            <person name="Hori S."/>
            <person name="Arai W."/>
            <person name="Tsubouchi T."/>
            <person name="Morono Y."/>
            <person name="Uchiyama I."/>
            <person name="Ito T."/>
            <person name="Fujiyama A."/>
            <person name="Inagaki F."/>
            <person name="Takami H."/>
        </authorList>
    </citation>
    <scope>NUCLEOTIDE SEQUENCE</scope>
    <source>
        <strain evidence="10">Expedition CK06-06</strain>
    </source>
</reference>
<keyword evidence="3" id="KW-0813">Transport</keyword>
<keyword evidence="4 8" id="KW-0812">Transmembrane</keyword>
<feature type="transmembrane region" description="Helical" evidence="8">
    <location>
        <begin position="237"/>
        <end position="256"/>
    </location>
</feature>
<dbReference type="CDD" id="cd04606">
    <property type="entry name" value="CBS_pair_Mg_transporter"/>
    <property type="match status" value="1"/>
</dbReference>
<dbReference type="Gene3D" id="1.10.357.20">
    <property type="entry name" value="SLC41 divalent cation transporters, integral membrane domain"/>
    <property type="match status" value="1"/>
</dbReference>
<evidence type="ECO:0000313" key="10">
    <source>
        <dbReference type="EMBL" id="GAF86648.1"/>
    </source>
</evidence>
<protein>
    <recommendedName>
        <fullName evidence="9">CBS domain-containing protein</fullName>
    </recommendedName>
</protein>
<dbReference type="InterPro" id="IPR006667">
    <property type="entry name" value="SLC41_membr_dom"/>
</dbReference>
<dbReference type="PROSITE" id="PS51371">
    <property type="entry name" value="CBS"/>
    <property type="match status" value="1"/>
</dbReference>
<evidence type="ECO:0000256" key="8">
    <source>
        <dbReference type="SAM" id="Phobius"/>
    </source>
</evidence>
<name>X0SZM0_9ZZZZ</name>
<evidence type="ECO:0000256" key="2">
    <source>
        <dbReference type="ARBA" id="ARBA00009749"/>
    </source>
</evidence>
<evidence type="ECO:0000256" key="4">
    <source>
        <dbReference type="ARBA" id="ARBA00022692"/>
    </source>
</evidence>
<feature type="non-terminal residue" evidence="10">
    <location>
        <position position="289"/>
    </location>
</feature>
<feature type="transmembrane region" description="Helical" evidence="8">
    <location>
        <begin position="268"/>
        <end position="287"/>
    </location>
</feature>
<dbReference type="InterPro" id="IPR006669">
    <property type="entry name" value="MgtE_transporter"/>
</dbReference>
<dbReference type="GO" id="GO:0015095">
    <property type="term" value="F:magnesium ion transmembrane transporter activity"/>
    <property type="evidence" value="ECO:0007669"/>
    <property type="project" value="InterPro"/>
</dbReference>
<evidence type="ECO:0000256" key="5">
    <source>
        <dbReference type="ARBA" id="ARBA00022842"/>
    </source>
</evidence>
<accession>X0SZM0</accession>
<comment type="similarity">
    <text evidence="2">Belongs to the SLC41A transporter family.</text>
</comment>
<feature type="non-terminal residue" evidence="10">
    <location>
        <position position="1"/>
    </location>
</feature>
<dbReference type="SMART" id="SM00116">
    <property type="entry name" value="CBS"/>
    <property type="match status" value="1"/>
</dbReference>
<keyword evidence="6 8" id="KW-1133">Transmembrane helix</keyword>
<keyword evidence="5" id="KW-0460">Magnesium</keyword>
<dbReference type="AlphaFoldDB" id="X0SZM0"/>
<organism evidence="10">
    <name type="scientific">marine sediment metagenome</name>
    <dbReference type="NCBI Taxonomy" id="412755"/>
    <lineage>
        <taxon>unclassified sequences</taxon>
        <taxon>metagenomes</taxon>
        <taxon>ecological metagenomes</taxon>
    </lineage>
</organism>
<feature type="transmembrane region" description="Helical" evidence="8">
    <location>
        <begin position="161"/>
        <end position="178"/>
    </location>
</feature>
<sequence length="289" mass="31905">LLAYPEDSVGRLMTPEYVAVRPDWRIERVFAHIRKVGEETETLNVIYVTDDRWKLLDELRLEQLVLADPRAEVSDLMDRQVAALEASDDQEAAVEVFRKYDAVALPVVNSEGILVGIVTHDDVLDVAEEESTEDMQKMAGMGALEHSYFRTGYFGMLRKRLPWLALLLGAQLLTTVALSEFHTLPIFAVLVIFMPLINSPAGNTGSQMAGLMIRSLAVAEMDVGDWWRVLLRELARGITLGAVLGAMGFGAAWMFARAIGTEPYQPQQIALSVAVAMIVMVTLANLIGS</sequence>
<dbReference type="Pfam" id="PF00571">
    <property type="entry name" value="CBS"/>
    <property type="match status" value="1"/>
</dbReference>
<evidence type="ECO:0000259" key="9">
    <source>
        <dbReference type="PROSITE" id="PS51371"/>
    </source>
</evidence>
<proteinExistence type="inferred from homology"/>
<dbReference type="InterPro" id="IPR046342">
    <property type="entry name" value="CBS_dom_sf"/>
</dbReference>
<dbReference type="InterPro" id="IPR036739">
    <property type="entry name" value="SLC41_membr_dom_sf"/>
</dbReference>
<evidence type="ECO:0000256" key="7">
    <source>
        <dbReference type="ARBA" id="ARBA00023136"/>
    </source>
</evidence>
<dbReference type="Gene3D" id="3.10.580.10">
    <property type="entry name" value="CBS-domain"/>
    <property type="match status" value="1"/>
</dbReference>
<dbReference type="Pfam" id="PF01769">
    <property type="entry name" value="MgtE"/>
    <property type="match status" value="1"/>
</dbReference>
<dbReference type="SUPFAM" id="SSF54631">
    <property type="entry name" value="CBS-domain pair"/>
    <property type="match status" value="1"/>
</dbReference>
<feature type="transmembrane region" description="Helical" evidence="8">
    <location>
        <begin position="184"/>
        <end position="202"/>
    </location>
</feature>
<gene>
    <name evidence="10" type="ORF">S01H1_24946</name>
</gene>
<keyword evidence="7 8" id="KW-0472">Membrane</keyword>